<evidence type="ECO:0000256" key="1">
    <source>
        <dbReference type="ARBA" id="ARBA00010894"/>
    </source>
</evidence>
<dbReference type="EMBL" id="CAADFK010000210">
    <property type="protein sequence ID" value="VFK20416.1"/>
    <property type="molecule type" value="Genomic_DNA"/>
</dbReference>
<feature type="transmembrane region" description="Helical" evidence="2">
    <location>
        <begin position="84"/>
        <end position="102"/>
    </location>
</feature>
<dbReference type="Pfam" id="PF02325">
    <property type="entry name" value="CCB3_YggT"/>
    <property type="match status" value="2"/>
</dbReference>
<keyword evidence="2" id="KW-1133">Transmembrane helix</keyword>
<sequence length="193" mass="21269">MDNPYIGNAGTFLIETLLGLYIMAVMLRFIFQLVRADFYNPITQFLVKVTDPPLQRLQRFIPRLLGVDLASVVLLLALQSLELWIIFAILGGGANPIGIIILSVARLLGLAIHIFMFSIIIHAIMSWITPHVYNPMVSLLYSLTEPLLGLARRFARPISGLDLSPIVVIVGLQLLMVLLVAPIMDVGKGILLG</sequence>
<dbReference type="GO" id="GO:0016020">
    <property type="term" value="C:membrane"/>
    <property type="evidence" value="ECO:0007669"/>
    <property type="project" value="InterPro"/>
</dbReference>
<dbReference type="PANTHER" id="PTHR33219:SF14">
    <property type="entry name" value="PROTEIN COFACTOR ASSEMBLY OF COMPLEX C SUBUNIT B CCB3, CHLOROPLASTIC-RELATED"/>
    <property type="match status" value="1"/>
</dbReference>
<evidence type="ECO:0000313" key="3">
    <source>
        <dbReference type="EMBL" id="VFK20416.1"/>
    </source>
</evidence>
<proteinExistence type="inferred from homology"/>
<protein>
    <submittedName>
        <fullName evidence="3">YggT family protein</fullName>
    </submittedName>
</protein>
<feature type="transmembrane region" description="Helical" evidence="2">
    <location>
        <begin position="107"/>
        <end position="127"/>
    </location>
</feature>
<keyword evidence="2" id="KW-0472">Membrane</keyword>
<dbReference type="InterPro" id="IPR003425">
    <property type="entry name" value="CCB3/YggT"/>
</dbReference>
<reference evidence="3" key="1">
    <citation type="submission" date="2019-02" db="EMBL/GenBank/DDBJ databases">
        <authorList>
            <person name="Gruber-Vodicka R. H."/>
            <person name="Seah K. B. B."/>
        </authorList>
    </citation>
    <scope>NUCLEOTIDE SEQUENCE</scope>
    <source>
        <strain evidence="3">BECK_S313</strain>
    </source>
</reference>
<organism evidence="3">
    <name type="scientific">Candidatus Kentrum sp. LPFa</name>
    <dbReference type="NCBI Taxonomy" id="2126335"/>
    <lineage>
        <taxon>Bacteria</taxon>
        <taxon>Pseudomonadati</taxon>
        <taxon>Pseudomonadota</taxon>
        <taxon>Gammaproteobacteria</taxon>
        <taxon>Candidatus Kentrum</taxon>
    </lineage>
</organism>
<name>A0A450WTM2_9GAMM</name>
<dbReference type="PANTHER" id="PTHR33219">
    <property type="entry name" value="YLMG HOMOLOG PROTEIN 2, CHLOROPLASTIC"/>
    <property type="match status" value="1"/>
</dbReference>
<comment type="similarity">
    <text evidence="1">Belongs to the YggT family.</text>
</comment>
<feature type="transmembrane region" description="Helical" evidence="2">
    <location>
        <begin position="12"/>
        <end position="31"/>
    </location>
</feature>
<keyword evidence="2" id="KW-0812">Transmembrane</keyword>
<evidence type="ECO:0000256" key="2">
    <source>
        <dbReference type="SAM" id="Phobius"/>
    </source>
</evidence>
<dbReference type="AlphaFoldDB" id="A0A450WTM2"/>
<gene>
    <name evidence="3" type="ORF">BECKLPF1236B_GA0070989_12104</name>
</gene>
<feature type="transmembrane region" description="Helical" evidence="2">
    <location>
        <begin position="163"/>
        <end position="184"/>
    </location>
</feature>
<accession>A0A450WTM2</accession>